<evidence type="ECO:0000256" key="1">
    <source>
        <dbReference type="ARBA" id="ARBA00012418"/>
    </source>
</evidence>
<protein>
    <recommendedName>
        <fullName evidence="1">DNA-directed RNA polymerase</fullName>
        <ecNumber evidence="1">2.7.7.6</ecNumber>
    </recommendedName>
</protein>
<dbReference type="PANTHER" id="PTHR19376:SF68">
    <property type="entry name" value="DNA-DIRECTED RNA POLYMERASE SUBUNIT BETA"/>
    <property type="match status" value="1"/>
</dbReference>
<evidence type="ECO:0000259" key="10">
    <source>
        <dbReference type="SMART" id="SM00663"/>
    </source>
</evidence>
<dbReference type="SMART" id="SM00663">
    <property type="entry name" value="RPOLA_N"/>
    <property type="match status" value="1"/>
</dbReference>
<keyword evidence="5" id="KW-0808">Transferase</keyword>
<comment type="caution">
    <text evidence="11">The sequence shown here is derived from an EMBL/GenBank/DDBJ whole genome shotgun (WGS) entry which is preliminary data.</text>
</comment>
<keyword evidence="8" id="KW-0862">Zinc</keyword>
<evidence type="ECO:0000256" key="5">
    <source>
        <dbReference type="ARBA" id="ARBA00022679"/>
    </source>
</evidence>
<dbReference type="Proteomes" id="UP000243975">
    <property type="component" value="Unassembled WGS sequence"/>
</dbReference>
<dbReference type="GO" id="GO:0006351">
    <property type="term" value="P:DNA-templated transcription"/>
    <property type="evidence" value="ECO:0007669"/>
    <property type="project" value="InterPro"/>
</dbReference>
<keyword evidence="7" id="KW-0479">Metal-binding</keyword>
<dbReference type="InterPro" id="IPR000722">
    <property type="entry name" value="RNA_pol_asu"/>
</dbReference>
<evidence type="ECO:0000256" key="6">
    <source>
        <dbReference type="ARBA" id="ARBA00022695"/>
    </source>
</evidence>
<dbReference type="InterPro" id="IPR042102">
    <property type="entry name" value="RNA_pol_Rpb1_3_sf"/>
</dbReference>
<evidence type="ECO:0000256" key="3">
    <source>
        <dbReference type="ARBA" id="ARBA00022528"/>
    </source>
</evidence>
<dbReference type="AlphaFoldDB" id="A0A103Y8X7"/>
<dbReference type="InterPro" id="IPR045867">
    <property type="entry name" value="DNA-dir_RpoC_beta_prime"/>
</dbReference>
<dbReference type="GO" id="GO:0003899">
    <property type="term" value="F:DNA-directed RNA polymerase activity"/>
    <property type="evidence" value="ECO:0007669"/>
    <property type="project" value="UniProtKB-EC"/>
</dbReference>
<keyword evidence="9" id="KW-0804">Transcription</keyword>
<dbReference type="Gene3D" id="1.10.274.100">
    <property type="entry name" value="RNA polymerase Rpb1, domain 3"/>
    <property type="match status" value="1"/>
</dbReference>
<dbReference type="Gramene" id="KVI04684">
    <property type="protein sequence ID" value="KVI04684"/>
    <property type="gene ID" value="Ccrd_016997"/>
</dbReference>
<accession>A0A103Y8X7</accession>
<keyword evidence="12" id="KW-1185">Reference proteome</keyword>
<dbReference type="STRING" id="59895.A0A103Y8X7"/>
<keyword evidence="6" id="KW-0548">Nucleotidyltransferase</keyword>
<dbReference type="InterPro" id="IPR006592">
    <property type="entry name" value="RNA_pol_N"/>
</dbReference>
<keyword evidence="2" id="KW-0240">DNA-directed RNA polymerase</keyword>
<dbReference type="EC" id="2.7.7.6" evidence="1"/>
<feature type="domain" description="RNA polymerase N-terminal" evidence="10">
    <location>
        <begin position="1"/>
        <end position="194"/>
    </location>
</feature>
<sequence>MVLCLLPVLPPELRANYYIDEDKLVTSNINEIYRYQNNALTNLLTTRRVHETLLGKQINYSGRSVIVVGPSLALHRCRLPRKKSNRTFPGICNLILDDHPVLLNRAPTLHRSGIHDFLPILVERCAICLHPLVCKGFNADFNADQMVVHVPLSAEAQSEAHLLIFSNMKLLSPVIGDPISAPTQDMLSGLFVLNSENCRGICINRYNSCNHRNYQNEDNNYKYTKKEHHFFCNIYDVIGAYWQKQINLGKGKEAEEINLLQKLSEACIVDFSQIDSSTAQKTCDVVNRDKY</sequence>
<evidence type="ECO:0000313" key="12">
    <source>
        <dbReference type="Proteomes" id="UP000243975"/>
    </source>
</evidence>
<dbReference type="GO" id="GO:0046872">
    <property type="term" value="F:metal ion binding"/>
    <property type="evidence" value="ECO:0007669"/>
    <property type="project" value="UniProtKB-KW"/>
</dbReference>
<dbReference type="PANTHER" id="PTHR19376">
    <property type="entry name" value="DNA-DIRECTED RNA POLYMERASE"/>
    <property type="match status" value="1"/>
</dbReference>
<gene>
    <name evidence="11" type="ORF">Ccrd_016997</name>
</gene>
<keyword evidence="4" id="KW-0934">Plastid</keyword>
<evidence type="ECO:0000256" key="8">
    <source>
        <dbReference type="ARBA" id="ARBA00022833"/>
    </source>
</evidence>
<reference evidence="11 12" key="1">
    <citation type="journal article" date="2016" name="Sci. Rep.">
        <title>The genome sequence of the outbreeding globe artichoke constructed de novo incorporating a phase-aware low-pass sequencing strategy of F1 progeny.</title>
        <authorList>
            <person name="Scaglione D."/>
            <person name="Reyes-Chin-Wo S."/>
            <person name="Acquadro A."/>
            <person name="Froenicke L."/>
            <person name="Portis E."/>
            <person name="Beitel C."/>
            <person name="Tirone M."/>
            <person name="Mauro R."/>
            <person name="Lo Monaco A."/>
            <person name="Mauromicale G."/>
            <person name="Faccioli P."/>
            <person name="Cattivelli L."/>
            <person name="Rieseberg L."/>
            <person name="Michelmore R."/>
            <person name="Lanteri S."/>
        </authorList>
    </citation>
    <scope>NUCLEOTIDE SEQUENCE [LARGE SCALE GENOMIC DNA]</scope>
    <source>
        <strain evidence="11">2C</strain>
    </source>
</reference>
<organism evidence="11 12">
    <name type="scientific">Cynara cardunculus var. scolymus</name>
    <name type="common">Globe artichoke</name>
    <name type="synonym">Cynara scolymus</name>
    <dbReference type="NCBI Taxonomy" id="59895"/>
    <lineage>
        <taxon>Eukaryota</taxon>
        <taxon>Viridiplantae</taxon>
        <taxon>Streptophyta</taxon>
        <taxon>Embryophyta</taxon>
        <taxon>Tracheophyta</taxon>
        <taxon>Spermatophyta</taxon>
        <taxon>Magnoliopsida</taxon>
        <taxon>eudicotyledons</taxon>
        <taxon>Gunneridae</taxon>
        <taxon>Pentapetalae</taxon>
        <taxon>asterids</taxon>
        <taxon>campanulids</taxon>
        <taxon>Asterales</taxon>
        <taxon>Asteraceae</taxon>
        <taxon>Carduoideae</taxon>
        <taxon>Cardueae</taxon>
        <taxon>Carduinae</taxon>
        <taxon>Cynara</taxon>
    </lineage>
</organism>
<evidence type="ECO:0000256" key="9">
    <source>
        <dbReference type="ARBA" id="ARBA00023163"/>
    </source>
</evidence>
<dbReference type="SUPFAM" id="SSF64484">
    <property type="entry name" value="beta and beta-prime subunits of DNA dependent RNA-polymerase"/>
    <property type="match status" value="1"/>
</dbReference>
<evidence type="ECO:0000256" key="7">
    <source>
        <dbReference type="ARBA" id="ARBA00022723"/>
    </source>
</evidence>
<evidence type="ECO:0000256" key="2">
    <source>
        <dbReference type="ARBA" id="ARBA00022478"/>
    </source>
</evidence>
<keyword evidence="3" id="KW-0150">Chloroplast</keyword>
<evidence type="ECO:0000313" key="11">
    <source>
        <dbReference type="EMBL" id="KVI04684.1"/>
    </source>
</evidence>
<name>A0A103Y8X7_CYNCS</name>
<dbReference type="Gene3D" id="2.40.40.20">
    <property type="match status" value="1"/>
</dbReference>
<dbReference type="GO" id="GO:0003677">
    <property type="term" value="F:DNA binding"/>
    <property type="evidence" value="ECO:0007669"/>
    <property type="project" value="InterPro"/>
</dbReference>
<proteinExistence type="predicted"/>
<dbReference type="OMA" id="GICINRY"/>
<evidence type="ECO:0000256" key="4">
    <source>
        <dbReference type="ARBA" id="ARBA00022640"/>
    </source>
</evidence>
<dbReference type="Pfam" id="PF00623">
    <property type="entry name" value="RNA_pol_Rpb1_2"/>
    <property type="match status" value="1"/>
</dbReference>
<dbReference type="GO" id="GO:0000428">
    <property type="term" value="C:DNA-directed RNA polymerase complex"/>
    <property type="evidence" value="ECO:0007669"/>
    <property type="project" value="UniProtKB-KW"/>
</dbReference>
<dbReference type="EMBL" id="LEKV01001939">
    <property type="protein sequence ID" value="KVI04684.1"/>
    <property type="molecule type" value="Genomic_DNA"/>
</dbReference>